<dbReference type="InterPro" id="IPR019236">
    <property type="entry name" value="APP1_cat"/>
</dbReference>
<feature type="domain" description="Phosphatidate phosphatase APP1 catalytic" evidence="1">
    <location>
        <begin position="180"/>
        <end position="331"/>
    </location>
</feature>
<name>A0A448NWI3_9ACTN</name>
<sequence>MRDDRDHYATGTPVDSRACAQEPEEWGVSCTRVGIMTNRPFIGARVEEALTRRLNRIVGRRGWITKVIPYFGYGSQTGIRILARVVTAPPLGRTVLGRVAEDFLGQRGWRNFLQVPAPGAEVSLILAGERMALHADRNGYIDLRVANPGLAPGWHELRLDGPDSCSARARVLVVAPEETFGIISDVDDTVIATFLPRSLIAAWNSFVRTEQARQSVPGMARMYQRLLAEHPSAPVVYVSTGAWNTYPFLTRFLARHGYPTGPLLLTDWGPTNTGWFRSGPEHKRAALRELARDFPHIRWVLVGDDGQHDVDLYTELDEGRPGHVRAIAIRELSPAQQVLAHGAATALERWSRSGWGHGSAPLVRAADGDQLYPRLREALARTSRCEDDAAEGRQSD</sequence>
<dbReference type="EMBL" id="LR134473">
    <property type="protein sequence ID" value="VEI02229.1"/>
    <property type="molecule type" value="Genomic_DNA"/>
</dbReference>
<evidence type="ECO:0000313" key="2">
    <source>
        <dbReference type="EMBL" id="VEI02229.1"/>
    </source>
</evidence>
<accession>A0A448NWI3</accession>
<dbReference type="STRING" id="1122997.GCA_000425285_01376"/>
<keyword evidence="3" id="KW-1185">Reference proteome</keyword>
<dbReference type="PANTHER" id="PTHR28208:SF3">
    <property type="entry name" value="PHOSPHATIDATE PHOSPHATASE APP1"/>
    <property type="match status" value="1"/>
</dbReference>
<dbReference type="Pfam" id="PF09949">
    <property type="entry name" value="APP1_cat"/>
    <property type="match status" value="1"/>
</dbReference>
<proteinExistence type="predicted"/>
<organism evidence="2 3">
    <name type="scientific">Acidipropionibacterium jensenii</name>
    <dbReference type="NCBI Taxonomy" id="1749"/>
    <lineage>
        <taxon>Bacteria</taxon>
        <taxon>Bacillati</taxon>
        <taxon>Actinomycetota</taxon>
        <taxon>Actinomycetes</taxon>
        <taxon>Propionibacteriales</taxon>
        <taxon>Propionibacteriaceae</taxon>
        <taxon>Acidipropionibacterium</taxon>
    </lineage>
</organism>
<reference evidence="2 3" key="1">
    <citation type="submission" date="2018-12" db="EMBL/GenBank/DDBJ databases">
        <authorList>
            <consortium name="Pathogen Informatics"/>
        </authorList>
    </citation>
    <scope>NUCLEOTIDE SEQUENCE [LARGE SCALE GENOMIC DNA]</scope>
    <source>
        <strain evidence="2 3">NCTC13652</strain>
    </source>
</reference>
<dbReference type="Proteomes" id="UP000277858">
    <property type="component" value="Chromosome"/>
</dbReference>
<evidence type="ECO:0000259" key="1">
    <source>
        <dbReference type="Pfam" id="PF09949"/>
    </source>
</evidence>
<dbReference type="PANTHER" id="PTHR28208">
    <property type="entry name" value="PHOSPHATIDATE PHOSPHATASE APP1"/>
    <property type="match status" value="1"/>
</dbReference>
<gene>
    <name evidence="2" type="ORF">NCTC13652_00400</name>
</gene>
<dbReference type="GO" id="GO:0008195">
    <property type="term" value="F:phosphatidate phosphatase activity"/>
    <property type="evidence" value="ECO:0007669"/>
    <property type="project" value="InterPro"/>
</dbReference>
<protein>
    <submittedName>
        <fullName evidence="2">Uncharacterized conserved protein (DUF2183)</fullName>
    </submittedName>
</protein>
<dbReference type="InterPro" id="IPR052935">
    <property type="entry name" value="Mg2+_PAP"/>
</dbReference>
<evidence type="ECO:0000313" key="3">
    <source>
        <dbReference type="Proteomes" id="UP000277858"/>
    </source>
</evidence>
<dbReference type="AlphaFoldDB" id="A0A448NWI3"/>